<dbReference type="AlphaFoldDB" id="A0A9X4ANT0"/>
<comment type="caution">
    <text evidence="2">The sequence shown here is derived from an EMBL/GenBank/DDBJ whole genome shotgun (WGS) entry which is preliminary data.</text>
</comment>
<evidence type="ECO:0000313" key="3">
    <source>
        <dbReference type="Proteomes" id="UP001145050"/>
    </source>
</evidence>
<evidence type="ECO:0000256" key="1">
    <source>
        <dbReference type="SAM" id="MobiDB-lite"/>
    </source>
</evidence>
<dbReference type="EMBL" id="JAMQKB010000031">
    <property type="protein sequence ID" value="MDC3426129.1"/>
    <property type="molecule type" value="Genomic_DNA"/>
</dbReference>
<evidence type="ECO:0000313" key="2">
    <source>
        <dbReference type="EMBL" id="MDC3426129.1"/>
    </source>
</evidence>
<dbReference type="RefSeq" id="WP_272437948.1">
    <property type="nucleotide sequence ID" value="NZ_JAMQKB010000031.1"/>
</dbReference>
<accession>A0A9X4ANT0</accession>
<gene>
    <name evidence="2" type="ORF">NC797_16655</name>
</gene>
<organism evidence="2 3">
    <name type="scientific">Terrihalobacillus insolitus</name>
    <dbReference type="NCBI Taxonomy" id="2950438"/>
    <lineage>
        <taxon>Bacteria</taxon>
        <taxon>Bacillati</taxon>
        <taxon>Bacillota</taxon>
        <taxon>Bacilli</taxon>
        <taxon>Bacillales</taxon>
        <taxon>Bacillaceae</taxon>
        <taxon>Terrihalobacillus</taxon>
    </lineage>
</organism>
<reference evidence="2" key="1">
    <citation type="submission" date="2022-06" db="EMBL/GenBank/DDBJ databases">
        <title>Aquibacillus sp. a new bacterium isolated from soil saline samples.</title>
        <authorList>
            <person name="Galisteo C."/>
            <person name="De La Haba R."/>
            <person name="Sanchez-Porro C."/>
            <person name="Ventosa A."/>
        </authorList>
    </citation>
    <scope>NUCLEOTIDE SEQUENCE</scope>
    <source>
        <strain evidence="2">3ASR75-11</strain>
    </source>
</reference>
<feature type="region of interest" description="Disordered" evidence="1">
    <location>
        <begin position="1"/>
        <end position="33"/>
    </location>
</feature>
<protein>
    <submittedName>
        <fullName evidence="2">YfhD family protein</fullName>
    </submittedName>
</protein>
<sequence length="55" mass="6277">MGRDEHRNKKGRNQTKLPQTPAYAKTTDRTGIDIEMSNDPKVQFGIAEEKSSRED</sequence>
<dbReference type="Pfam" id="PF14151">
    <property type="entry name" value="YfhD"/>
    <property type="match status" value="1"/>
</dbReference>
<name>A0A9X4ANT0_9BACI</name>
<dbReference type="InterPro" id="IPR025435">
    <property type="entry name" value="YfhD-like"/>
</dbReference>
<proteinExistence type="predicted"/>
<keyword evidence="3" id="KW-1185">Reference proteome</keyword>
<dbReference type="Proteomes" id="UP001145050">
    <property type="component" value="Unassembled WGS sequence"/>
</dbReference>